<sequence length="248" mass="27816">MQLCQFPVRGVNRRPVQDPGDLARHHGDAAGDPGARGQELPRRRSVGEAEPRPVPGRAQAGLRGHVQGTQPGVALLRRSGGDLRQGVRAYTDEEFDRYFQRVYQHFGGPLGYEVLGDAERFLDAMEASGSEVLLGITSNTPLRHIDSVLPLVGIHDRFRWFTCSQEVGREKPSWDIFESSFRKARFWAPDLSKDEVLHVGDSYECDYCGAKRYGFQALLLDRSGNPQVTKYQDWVEGPDYDGKSPEEV</sequence>
<dbReference type="Proteomes" id="UP000266841">
    <property type="component" value="Unassembled WGS sequence"/>
</dbReference>
<dbReference type="PANTHER" id="PTHR47105:SF1">
    <property type="entry name" value="OS06G0665100 PROTEIN"/>
    <property type="match status" value="1"/>
</dbReference>
<name>K0RVZ3_THAOC</name>
<feature type="non-terminal residue" evidence="2">
    <location>
        <position position="248"/>
    </location>
</feature>
<gene>
    <name evidence="2" type="ORF">THAOC_22861</name>
</gene>
<feature type="region of interest" description="Disordered" evidence="1">
    <location>
        <begin position="1"/>
        <end position="70"/>
    </location>
</feature>
<dbReference type="InterPro" id="IPR023214">
    <property type="entry name" value="HAD_sf"/>
</dbReference>
<evidence type="ECO:0000313" key="3">
    <source>
        <dbReference type="Proteomes" id="UP000266841"/>
    </source>
</evidence>
<dbReference type="OrthoDB" id="444127at2759"/>
<dbReference type="eggNOG" id="KOG3085">
    <property type="taxonomic scope" value="Eukaryota"/>
</dbReference>
<dbReference type="NCBIfam" id="TIGR01549">
    <property type="entry name" value="HAD-SF-IA-v1"/>
    <property type="match status" value="1"/>
</dbReference>
<proteinExistence type="predicted"/>
<dbReference type="EMBL" id="AGNL01029381">
    <property type="protein sequence ID" value="EJK57130.1"/>
    <property type="molecule type" value="Genomic_DNA"/>
</dbReference>
<organism evidence="2 3">
    <name type="scientific">Thalassiosira oceanica</name>
    <name type="common">Marine diatom</name>
    <dbReference type="NCBI Taxonomy" id="159749"/>
    <lineage>
        <taxon>Eukaryota</taxon>
        <taxon>Sar</taxon>
        <taxon>Stramenopiles</taxon>
        <taxon>Ochrophyta</taxon>
        <taxon>Bacillariophyta</taxon>
        <taxon>Coscinodiscophyceae</taxon>
        <taxon>Thalassiosirophycidae</taxon>
        <taxon>Thalassiosirales</taxon>
        <taxon>Thalassiosiraceae</taxon>
        <taxon>Thalassiosira</taxon>
    </lineage>
</organism>
<keyword evidence="3" id="KW-1185">Reference proteome</keyword>
<dbReference type="Pfam" id="PF00702">
    <property type="entry name" value="Hydrolase"/>
    <property type="match status" value="1"/>
</dbReference>
<evidence type="ECO:0000313" key="2">
    <source>
        <dbReference type="EMBL" id="EJK57130.1"/>
    </source>
</evidence>
<reference evidence="2 3" key="1">
    <citation type="journal article" date="2012" name="Genome Biol.">
        <title>Genome and low-iron response of an oceanic diatom adapted to chronic iron limitation.</title>
        <authorList>
            <person name="Lommer M."/>
            <person name="Specht M."/>
            <person name="Roy A.S."/>
            <person name="Kraemer L."/>
            <person name="Andreson R."/>
            <person name="Gutowska M.A."/>
            <person name="Wolf J."/>
            <person name="Bergner S.V."/>
            <person name="Schilhabel M.B."/>
            <person name="Klostermeier U.C."/>
            <person name="Beiko R.G."/>
            <person name="Rosenstiel P."/>
            <person name="Hippler M."/>
            <person name="Laroche J."/>
        </authorList>
    </citation>
    <scope>NUCLEOTIDE SEQUENCE [LARGE SCALE GENOMIC DNA]</scope>
    <source>
        <strain evidence="2 3">CCMP1005</strain>
    </source>
</reference>
<dbReference type="AlphaFoldDB" id="K0RVZ3"/>
<dbReference type="InterPro" id="IPR036412">
    <property type="entry name" value="HAD-like_sf"/>
</dbReference>
<evidence type="ECO:0000256" key="1">
    <source>
        <dbReference type="SAM" id="MobiDB-lite"/>
    </source>
</evidence>
<accession>K0RVZ3</accession>
<evidence type="ECO:0008006" key="4">
    <source>
        <dbReference type="Google" id="ProtNLM"/>
    </source>
</evidence>
<dbReference type="PANTHER" id="PTHR47105">
    <property type="entry name" value="OS02G0173600 PROTEIN"/>
    <property type="match status" value="1"/>
</dbReference>
<protein>
    <recommendedName>
        <fullName evidence="4">HAD family hydrolase</fullName>
    </recommendedName>
</protein>
<dbReference type="Gene3D" id="3.40.50.1000">
    <property type="entry name" value="HAD superfamily/HAD-like"/>
    <property type="match status" value="1"/>
</dbReference>
<comment type="caution">
    <text evidence="2">The sequence shown here is derived from an EMBL/GenBank/DDBJ whole genome shotgun (WGS) entry which is preliminary data.</text>
</comment>
<feature type="compositionally biased region" description="Basic and acidic residues" evidence="1">
    <location>
        <begin position="39"/>
        <end position="51"/>
    </location>
</feature>
<dbReference type="InterPro" id="IPR006439">
    <property type="entry name" value="HAD-SF_hydro_IA"/>
</dbReference>
<dbReference type="SUPFAM" id="SSF56784">
    <property type="entry name" value="HAD-like"/>
    <property type="match status" value="1"/>
</dbReference>